<dbReference type="PROSITE" id="PS00053">
    <property type="entry name" value="RIBOSOMAL_S8"/>
    <property type="match status" value="1"/>
</dbReference>
<dbReference type="SUPFAM" id="SSF56047">
    <property type="entry name" value="Ribosomal protein S8"/>
    <property type="match status" value="1"/>
</dbReference>
<keyword evidence="2 6" id="KW-0689">Ribosomal protein</keyword>
<dbReference type="InterPro" id="IPR035987">
    <property type="entry name" value="Ribosomal_uS8_sf"/>
</dbReference>
<dbReference type="GO" id="GO:1990904">
    <property type="term" value="C:ribonucleoprotein complex"/>
    <property type="evidence" value="ECO:0007669"/>
    <property type="project" value="UniProtKB-KW"/>
</dbReference>
<reference evidence="7" key="1">
    <citation type="submission" date="2017-02" db="EMBL/GenBank/DDBJ databases">
        <title>Delving into the versatile metabolic prowess of the omnipresent phylum Bacteroidetes.</title>
        <authorList>
            <person name="Nobu M.K."/>
            <person name="Mei R."/>
            <person name="Narihiro T."/>
            <person name="Kuroda K."/>
            <person name="Liu W.-T."/>
        </authorList>
    </citation>
    <scope>NUCLEOTIDE SEQUENCE</scope>
    <source>
        <strain evidence="7">ADurb.Bin280</strain>
    </source>
</reference>
<dbReference type="GO" id="GO:0006412">
    <property type="term" value="P:translation"/>
    <property type="evidence" value="ECO:0007669"/>
    <property type="project" value="InterPro"/>
</dbReference>
<dbReference type="InterPro" id="IPR047863">
    <property type="entry name" value="Ribosomal_uS8_CS"/>
</dbReference>
<evidence type="ECO:0000313" key="7">
    <source>
        <dbReference type="EMBL" id="OQA52775.1"/>
    </source>
</evidence>
<evidence type="ECO:0000256" key="3">
    <source>
        <dbReference type="ARBA" id="ARBA00023274"/>
    </source>
</evidence>
<evidence type="ECO:0000256" key="4">
    <source>
        <dbReference type="ARBA" id="ARBA00035258"/>
    </source>
</evidence>
<evidence type="ECO:0000256" key="6">
    <source>
        <dbReference type="RuleBase" id="RU003660"/>
    </source>
</evidence>
<sequence length="123" mass="13497">MSDTIADLINRINNAAILGKQAVVVPYSNQKMAILSVLKEESYISDFKADGKETINIILENAKRPFAKIYRVSKPGRKVYIKSKDIRRPKGYGVSIISTPMGVLSGSRARKNGVGGELICEVI</sequence>
<comment type="similarity">
    <text evidence="1 6">Belongs to the universal ribosomal protein uS8 family.</text>
</comment>
<evidence type="ECO:0000256" key="2">
    <source>
        <dbReference type="ARBA" id="ARBA00022980"/>
    </source>
</evidence>
<name>A0A1V5SE62_9BACT</name>
<dbReference type="NCBIfam" id="NF001109">
    <property type="entry name" value="PRK00136.1"/>
    <property type="match status" value="1"/>
</dbReference>
<comment type="caution">
    <text evidence="7">The sequence shown here is derived from an EMBL/GenBank/DDBJ whole genome shotgun (WGS) entry which is preliminary data.</text>
</comment>
<keyword evidence="3 6" id="KW-0687">Ribonucleoprotein</keyword>
<dbReference type="FunFam" id="3.30.1490.10:FF:000001">
    <property type="entry name" value="30S ribosomal protein S8"/>
    <property type="match status" value="1"/>
</dbReference>
<evidence type="ECO:0000256" key="5">
    <source>
        <dbReference type="ARBA" id="ARBA00035525"/>
    </source>
</evidence>
<dbReference type="Gene3D" id="3.30.1370.30">
    <property type="match status" value="1"/>
</dbReference>
<organism evidence="7">
    <name type="scientific">candidate division WS2 bacterium ADurb.Bin280</name>
    <dbReference type="NCBI Taxonomy" id="1852829"/>
    <lineage>
        <taxon>Bacteria</taxon>
        <taxon>candidate division WS2</taxon>
    </lineage>
</organism>
<dbReference type="GO" id="GO:0005840">
    <property type="term" value="C:ribosome"/>
    <property type="evidence" value="ECO:0007669"/>
    <property type="project" value="UniProtKB-KW"/>
</dbReference>
<dbReference type="EMBL" id="MWBO01000021">
    <property type="protein sequence ID" value="OQA52775.1"/>
    <property type="molecule type" value="Genomic_DNA"/>
</dbReference>
<accession>A0A1V5SE62</accession>
<dbReference type="Pfam" id="PF00410">
    <property type="entry name" value="Ribosomal_S8"/>
    <property type="match status" value="1"/>
</dbReference>
<dbReference type="PANTHER" id="PTHR11758">
    <property type="entry name" value="40S RIBOSOMAL PROTEIN S15A"/>
    <property type="match status" value="1"/>
</dbReference>
<evidence type="ECO:0000256" key="1">
    <source>
        <dbReference type="ARBA" id="ARBA00006471"/>
    </source>
</evidence>
<dbReference type="GO" id="GO:0005737">
    <property type="term" value="C:cytoplasm"/>
    <property type="evidence" value="ECO:0007669"/>
    <property type="project" value="UniProtKB-ARBA"/>
</dbReference>
<gene>
    <name evidence="7" type="primary">rpsH</name>
    <name evidence="7" type="ORF">BWY43_00337</name>
</gene>
<dbReference type="Gene3D" id="3.30.1490.10">
    <property type="match status" value="1"/>
</dbReference>
<dbReference type="Proteomes" id="UP000485367">
    <property type="component" value="Unassembled WGS sequence"/>
</dbReference>
<dbReference type="InterPro" id="IPR000630">
    <property type="entry name" value="Ribosomal_uS8"/>
</dbReference>
<protein>
    <recommendedName>
        <fullName evidence="4">Small ribosomal subunit protein uS8</fullName>
    </recommendedName>
    <alternativeName>
        <fullName evidence="5">30S ribosomal protein S8</fullName>
    </alternativeName>
</protein>
<dbReference type="GO" id="GO:0003735">
    <property type="term" value="F:structural constituent of ribosome"/>
    <property type="evidence" value="ECO:0007669"/>
    <property type="project" value="InterPro"/>
</dbReference>
<dbReference type="AlphaFoldDB" id="A0A1V5SE62"/>
<proteinExistence type="inferred from homology"/>